<keyword evidence="2" id="KW-0812">Transmembrane</keyword>
<comment type="subcellular location">
    <subcellularLocation>
        <location evidence="1">Membrane</location>
    </subcellularLocation>
</comment>
<sequence length="352" mass="39467">MKKFLVLSFSFSLFALSFTLNCYADFNDYLDYLGKERGHFGVKSENTLGAGEKFFIGGDINDLGTSIKALAEKKPFLSEKQTIGIEAGAAFLDDKRYKQETPVIGAYVYTDMDEYTRFSSEIKYSQPEIYHVSDAADERIKKHVGSNSVSALLFRCENSPVDNDDYPTSGRKTDMAFEVSSQALGSDFNFLRLTAGNAFYYTPVELNNPLSRLTFAFIQQAGFMNRFAGDDEIPFFERFYAGGTTTVRGYMPRYLGPRDKDDEPIGGNCMAAWTLEARYPVWKDIKAALFYDQGNAWEKTADLNLNDTKSGVGAGLRWVTRFGTARLDYGYGLNGNTRQRGGRVHAGLGMRF</sequence>
<dbReference type="InterPro" id="IPR039910">
    <property type="entry name" value="D15-like"/>
</dbReference>
<feature type="chain" id="PRO_5014470872" description="Bacterial surface antigen (D15) domain-containing protein" evidence="6">
    <location>
        <begin position="25"/>
        <end position="352"/>
    </location>
</feature>
<evidence type="ECO:0000259" key="7">
    <source>
        <dbReference type="Pfam" id="PF01103"/>
    </source>
</evidence>
<keyword evidence="4" id="KW-0472">Membrane</keyword>
<dbReference type="AlphaFoldDB" id="A0A2J0LKC4"/>
<evidence type="ECO:0000256" key="3">
    <source>
        <dbReference type="ARBA" id="ARBA00022729"/>
    </source>
</evidence>
<dbReference type="Proteomes" id="UP000231267">
    <property type="component" value="Unassembled WGS sequence"/>
</dbReference>
<keyword evidence="3 6" id="KW-0732">Signal</keyword>
<keyword evidence="5" id="KW-0998">Cell outer membrane</keyword>
<proteinExistence type="predicted"/>
<evidence type="ECO:0000256" key="6">
    <source>
        <dbReference type="SAM" id="SignalP"/>
    </source>
</evidence>
<dbReference type="PANTHER" id="PTHR12815">
    <property type="entry name" value="SORTING AND ASSEMBLY MACHINERY SAMM50 PROTEIN FAMILY MEMBER"/>
    <property type="match status" value="1"/>
</dbReference>
<dbReference type="GO" id="GO:0019867">
    <property type="term" value="C:outer membrane"/>
    <property type="evidence" value="ECO:0007669"/>
    <property type="project" value="InterPro"/>
</dbReference>
<evidence type="ECO:0000256" key="1">
    <source>
        <dbReference type="ARBA" id="ARBA00004370"/>
    </source>
</evidence>
<dbReference type="Gene3D" id="2.40.160.50">
    <property type="entry name" value="membrane protein fhac: a member of the omp85/tpsb transporter family"/>
    <property type="match status" value="1"/>
</dbReference>
<dbReference type="InterPro" id="IPR000184">
    <property type="entry name" value="Bac_surfAg_D15"/>
</dbReference>
<dbReference type="PANTHER" id="PTHR12815:SF47">
    <property type="entry name" value="TRANSLOCATION AND ASSEMBLY MODULE SUBUNIT TAMA"/>
    <property type="match status" value="1"/>
</dbReference>
<evidence type="ECO:0000256" key="5">
    <source>
        <dbReference type="ARBA" id="ARBA00023237"/>
    </source>
</evidence>
<feature type="signal peptide" evidence="6">
    <location>
        <begin position="1"/>
        <end position="24"/>
    </location>
</feature>
<dbReference type="Pfam" id="PF01103">
    <property type="entry name" value="Omp85"/>
    <property type="match status" value="1"/>
</dbReference>
<organism evidence="8 9">
    <name type="scientific">Candidatus Taenaricola geysiri</name>
    <dbReference type="NCBI Taxonomy" id="1974752"/>
    <lineage>
        <taxon>Bacteria</taxon>
        <taxon>Pseudomonadati</taxon>
        <taxon>Candidatus Omnitrophota</taxon>
        <taxon>Candidatus Taenaricola</taxon>
    </lineage>
</organism>
<dbReference type="EMBL" id="PFGP01000123">
    <property type="protein sequence ID" value="PIW66053.1"/>
    <property type="molecule type" value="Genomic_DNA"/>
</dbReference>
<reference evidence="8 9" key="1">
    <citation type="submission" date="2017-09" db="EMBL/GenBank/DDBJ databases">
        <title>Depth-based differentiation of microbial function through sediment-hosted aquifers and enrichment of novel symbionts in the deep terrestrial subsurface.</title>
        <authorList>
            <person name="Probst A.J."/>
            <person name="Ladd B."/>
            <person name="Jarett J.K."/>
            <person name="Geller-Mcgrath D.E."/>
            <person name="Sieber C.M."/>
            <person name="Emerson J.B."/>
            <person name="Anantharaman K."/>
            <person name="Thomas B.C."/>
            <person name="Malmstrom R."/>
            <person name="Stieglmeier M."/>
            <person name="Klingl A."/>
            <person name="Woyke T."/>
            <person name="Ryan C.M."/>
            <person name="Banfield J.F."/>
        </authorList>
    </citation>
    <scope>NUCLEOTIDE SEQUENCE [LARGE SCALE GENOMIC DNA]</scope>
    <source>
        <strain evidence="8">CG12_big_fil_rev_8_21_14_0_65_43_15</strain>
    </source>
</reference>
<comment type="caution">
    <text evidence="8">The sequence shown here is derived from an EMBL/GenBank/DDBJ whole genome shotgun (WGS) entry which is preliminary data.</text>
</comment>
<accession>A0A2J0LKC4</accession>
<evidence type="ECO:0000256" key="4">
    <source>
        <dbReference type="ARBA" id="ARBA00023136"/>
    </source>
</evidence>
<feature type="domain" description="Bacterial surface antigen (D15)" evidence="7">
    <location>
        <begin position="46"/>
        <end position="352"/>
    </location>
</feature>
<name>A0A2J0LKC4_9BACT</name>
<evidence type="ECO:0000313" key="8">
    <source>
        <dbReference type="EMBL" id="PIW66053.1"/>
    </source>
</evidence>
<evidence type="ECO:0000313" key="9">
    <source>
        <dbReference type="Proteomes" id="UP000231267"/>
    </source>
</evidence>
<evidence type="ECO:0000256" key="2">
    <source>
        <dbReference type="ARBA" id="ARBA00022692"/>
    </source>
</evidence>
<protein>
    <recommendedName>
        <fullName evidence="7">Bacterial surface antigen (D15) domain-containing protein</fullName>
    </recommendedName>
</protein>
<gene>
    <name evidence="8" type="ORF">COW11_05350</name>
</gene>